<dbReference type="InterPro" id="IPR000719">
    <property type="entry name" value="Prot_kinase_dom"/>
</dbReference>
<dbReference type="GO" id="GO:0044773">
    <property type="term" value="P:mitotic DNA damage checkpoint signaling"/>
    <property type="evidence" value="ECO:0007669"/>
    <property type="project" value="TreeGrafter"/>
</dbReference>
<accession>A0A1U7LUC2</accession>
<comment type="caution">
    <text evidence="7">The sequence shown here is derived from an EMBL/GenBank/DDBJ whole genome shotgun (WGS) entry which is preliminary data.</text>
</comment>
<keyword evidence="5" id="KW-1133">Transmembrane helix</keyword>
<comment type="similarity">
    <text evidence="4">Belongs to the protein kinase superfamily.</text>
</comment>
<keyword evidence="4" id="KW-0808">Transferase</keyword>
<dbReference type="EMBL" id="LXFE01000211">
    <property type="protein sequence ID" value="OLL26244.1"/>
    <property type="molecule type" value="Genomic_DNA"/>
</dbReference>
<dbReference type="InterPro" id="IPR017441">
    <property type="entry name" value="Protein_kinase_ATP_BS"/>
</dbReference>
<keyword evidence="4" id="KW-0418">Kinase</keyword>
<evidence type="ECO:0000256" key="3">
    <source>
        <dbReference type="PROSITE-ProRule" id="PRU10141"/>
    </source>
</evidence>
<dbReference type="Proteomes" id="UP000186594">
    <property type="component" value="Unassembled WGS sequence"/>
</dbReference>
<reference evidence="7 8" key="1">
    <citation type="submission" date="2016-04" db="EMBL/GenBank/DDBJ databases">
        <title>Evolutionary innovation and constraint leading to complex multicellularity in the Ascomycota.</title>
        <authorList>
            <person name="Cisse O."/>
            <person name="Nguyen A."/>
            <person name="Hewitt D.A."/>
            <person name="Jedd G."/>
            <person name="Stajich J.E."/>
        </authorList>
    </citation>
    <scope>NUCLEOTIDE SEQUENCE [LARGE SCALE GENOMIC DNA]</scope>
    <source>
        <strain evidence="7 8">DAH-3</strain>
    </source>
</reference>
<dbReference type="SMART" id="SM00220">
    <property type="entry name" value="S_TKc"/>
    <property type="match status" value="1"/>
</dbReference>
<dbReference type="GO" id="GO:0005524">
    <property type="term" value="F:ATP binding"/>
    <property type="evidence" value="ECO:0007669"/>
    <property type="project" value="UniProtKB-UniRule"/>
</dbReference>
<dbReference type="PANTHER" id="PTHR44167:SF30">
    <property type="entry name" value="PHOSPHORYLASE KINASE"/>
    <property type="match status" value="1"/>
</dbReference>
<dbReference type="OMA" id="TEYQTHE"/>
<evidence type="ECO:0000313" key="8">
    <source>
        <dbReference type="Proteomes" id="UP000186594"/>
    </source>
</evidence>
<dbReference type="PROSITE" id="PS00107">
    <property type="entry name" value="PROTEIN_KINASE_ATP"/>
    <property type="match status" value="1"/>
</dbReference>
<dbReference type="PANTHER" id="PTHR44167">
    <property type="entry name" value="OVARIAN-SPECIFIC SERINE/THREONINE-PROTEIN KINASE LOK-RELATED"/>
    <property type="match status" value="1"/>
</dbReference>
<evidence type="ECO:0000256" key="4">
    <source>
        <dbReference type="RuleBase" id="RU000304"/>
    </source>
</evidence>
<feature type="transmembrane region" description="Helical" evidence="5">
    <location>
        <begin position="20"/>
        <end position="38"/>
    </location>
</feature>
<gene>
    <name evidence="7" type="ORF">NEOLI_000293</name>
</gene>
<dbReference type="PROSITE" id="PS50011">
    <property type="entry name" value="PROTEIN_KINASE_DOM"/>
    <property type="match status" value="1"/>
</dbReference>
<keyword evidence="1 3" id="KW-0547">Nucleotide-binding</keyword>
<sequence length="361" mass="40661">MTSAPVLAPEDLLDQWIDTFYFVSVVGVGAYGYVYQVWDEFTRSQYAIKVLLGNNGDLELQKRELQLHTLVSRHRNIVPLHGYFCRFSCYFLVMDFFTAGDLFNAITVDDRYKQEYEVKTVFSQILDAVEHCHHNGVYHRDLKPENILISESGLDIYLGDFGLATQESEASEYGCGSTFYMSPEALSSKCRQGSRYSTAANDIWSLGVILVNIVCARNPWKLASLEDDTYLAYRLKGARLEDYLEISEELGDILDQVFELDPKKRISIQELKSKIMSCECLRNHLHIPTLPLRAMDMPSTPVASSPGCQSPEFSVVSLNTIMSNCSSGIFTTLQTAPTSPDLRTDVSTNLICSNKIHSSVF</sequence>
<dbReference type="SUPFAM" id="SSF56112">
    <property type="entry name" value="Protein kinase-like (PK-like)"/>
    <property type="match status" value="1"/>
</dbReference>
<dbReference type="GO" id="GO:0005634">
    <property type="term" value="C:nucleus"/>
    <property type="evidence" value="ECO:0007669"/>
    <property type="project" value="TreeGrafter"/>
</dbReference>
<protein>
    <submittedName>
        <fullName evidence="7">Negative regulator of sexual conjugation and meiosis</fullName>
    </submittedName>
</protein>
<name>A0A1U7LUC2_NEOID</name>
<feature type="domain" description="Protein kinase" evidence="6">
    <location>
        <begin position="20"/>
        <end position="287"/>
    </location>
</feature>
<feature type="binding site" evidence="3">
    <location>
        <position position="49"/>
    </location>
    <ligand>
        <name>ATP</name>
        <dbReference type="ChEBI" id="CHEBI:30616"/>
    </ligand>
</feature>
<dbReference type="AlphaFoldDB" id="A0A1U7LUC2"/>
<dbReference type="OrthoDB" id="541276at2759"/>
<dbReference type="InterPro" id="IPR011009">
    <property type="entry name" value="Kinase-like_dom_sf"/>
</dbReference>
<keyword evidence="2 3" id="KW-0067">ATP-binding</keyword>
<evidence type="ECO:0000256" key="2">
    <source>
        <dbReference type="ARBA" id="ARBA00022840"/>
    </source>
</evidence>
<keyword evidence="5" id="KW-0812">Transmembrane</keyword>
<evidence type="ECO:0000256" key="1">
    <source>
        <dbReference type="ARBA" id="ARBA00022741"/>
    </source>
</evidence>
<dbReference type="GO" id="GO:0004674">
    <property type="term" value="F:protein serine/threonine kinase activity"/>
    <property type="evidence" value="ECO:0007669"/>
    <property type="project" value="UniProtKB-KW"/>
</dbReference>
<organism evidence="7 8">
    <name type="scientific">Neolecta irregularis (strain DAH-3)</name>
    <dbReference type="NCBI Taxonomy" id="1198029"/>
    <lineage>
        <taxon>Eukaryota</taxon>
        <taxon>Fungi</taxon>
        <taxon>Dikarya</taxon>
        <taxon>Ascomycota</taxon>
        <taxon>Taphrinomycotina</taxon>
        <taxon>Neolectales</taxon>
        <taxon>Neolectaceae</taxon>
        <taxon>Neolecta</taxon>
    </lineage>
</organism>
<evidence type="ECO:0000313" key="7">
    <source>
        <dbReference type="EMBL" id="OLL26244.1"/>
    </source>
</evidence>
<dbReference type="InterPro" id="IPR008271">
    <property type="entry name" value="Ser/Thr_kinase_AS"/>
</dbReference>
<dbReference type="Pfam" id="PF00069">
    <property type="entry name" value="Pkinase"/>
    <property type="match status" value="1"/>
</dbReference>
<dbReference type="Gene3D" id="1.10.510.10">
    <property type="entry name" value="Transferase(Phosphotransferase) domain 1"/>
    <property type="match status" value="1"/>
</dbReference>
<evidence type="ECO:0000256" key="5">
    <source>
        <dbReference type="SAM" id="Phobius"/>
    </source>
</evidence>
<keyword evidence="8" id="KW-1185">Reference proteome</keyword>
<dbReference type="STRING" id="1198029.A0A1U7LUC2"/>
<evidence type="ECO:0000259" key="6">
    <source>
        <dbReference type="PROSITE" id="PS50011"/>
    </source>
</evidence>
<dbReference type="PROSITE" id="PS00108">
    <property type="entry name" value="PROTEIN_KINASE_ST"/>
    <property type="match status" value="1"/>
</dbReference>
<keyword evidence="5" id="KW-0472">Membrane</keyword>
<keyword evidence="4" id="KW-0723">Serine/threonine-protein kinase</keyword>
<proteinExistence type="inferred from homology"/>